<dbReference type="Gene3D" id="3.80.10.10">
    <property type="entry name" value="Ribonuclease Inhibitor"/>
    <property type="match status" value="2"/>
</dbReference>
<feature type="transmembrane region" description="Helical" evidence="5">
    <location>
        <begin position="1140"/>
        <end position="1158"/>
    </location>
</feature>
<dbReference type="eggNOG" id="ENOG502R4BG">
    <property type="taxonomic scope" value="Eukaryota"/>
</dbReference>
<keyword evidence="5" id="KW-1133">Transmembrane helix</keyword>
<evidence type="ECO:0000256" key="4">
    <source>
        <dbReference type="ARBA" id="ARBA00023027"/>
    </source>
</evidence>
<dbReference type="STRING" id="3827.A0A1S3EI53"/>
<proteinExistence type="predicted"/>
<dbReference type="InterPro" id="IPR044974">
    <property type="entry name" value="Disease_R_plants"/>
</dbReference>
<evidence type="ECO:0000313" key="8">
    <source>
        <dbReference type="RefSeq" id="XP_012575500.1"/>
    </source>
</evidence>
<evidence type="ECO:0000256" key="2">
    <source>
        <dbReference type="ARBA" id="ARBA00022737"/>
    </source>
</evidence>
<dbReference type="GO" id="GO:0043531">
    <property type="term" value="F:ADP binding"/>
    <property type="evidence" value="ECO:0007669"/>
    <property type="project" value="InterPro"/>
</dbReference>
<evidence type="ECO:0000313" key="9">
    <source>
        <dbReference type="RefSeq" id="XP_012575503.1"/>
    </source>
</evidence>
<dbReference type="SUPFAM" id="SSF52540">
    <property type="entry name" value="P-loop containing nucleoside triphosphate hydrolases"/>
    <property type="match status" value="1"/>
</dbReference>
<keyword evidence="7" id="KW-1185">Reference proteome</keyword>
<evidence type="ECO:0000256" key="5">
    <source>
        <dbReference type="SAM" id="Phobius"/>
    </source>
</evidence>
<evidence type="ECO:0000259" key="6">
    <source>
        <dbReference type="PROSITE" id="PS50104"/>
    </source>
</evidence>
<evidence type="ECO:0000313" key="10">
    <source>
        <dbReference type="RefSeq" id="XP_012575507.1"/>
    </source>
</evidence>
<dbReference type="InterPro" id="IPR002182">
    <property type="entry name" value="NB-ARC"/>
</dbReference>
<sequence>MNKIRKKKNRKMLKVLHAEDSKSNARKSRQMVFISFRGKDTRHGFTGNLYNALMDKGIHTFIDDNDLERGDEITASLIKAIENSRIFVPVFSMNYASSSFCLDELVHIINCFKEKSRLVLPIFYGVDPTHVRYQTGSYGEELTKHEEWLQDDKERLKQWKLALNQAANLSGFHFSPGQRYEYKFIGEIVEYISKKIHRDPLHVANYPVGLHSRLQQVILLLDKESHEKVHMVGLYGAGGMGKSTLAKAIYNFVADQFDGLCFLDNVRENSTPNNLKHLQEELLLKTIGLDIKLGSVSYGIPIIKERLQRKKILLILDDVDKLEQLQALAGELDWFGHGSRVIITTRDKHLLTNHEIKSTYEVDGLNEKDALELLRWMAFKNNTIHPSYEDILNRVVTYASGLPLALEVVGSNLYRKDIQEWISLLDEYERIPNRDIQEILLVSFNNLSEYQQNVFLDIACCFKGYSLKEVENILSAHYGFCMKYQIGVLIDKSLIKIHEFKYVTLHNLIEMMGKEIVRKESVIEPGEHSRLWFYNDIVHVLSENTGSNRINIIHLDCPSIEVVIDLNGKALEKMKNLKTLIIKRGCFFKGSMHFPLNLRVFKWQTYHSECIPSNLFNKIFTNMKILKFDNCKYLTDIPDVSSLSNLEIFSFKYCENLITIHNSIGFLNKLKFLNAKGCDKIMSFPPLKLTSLKKLRINGCESLQNFPEILDKMEYIETISIDGTSIEGFPASFENLTGLVDVSILGKGFFTLPSTICEIPNLSTIWYRSKQTLLLRENGKMSSSVSSNVTDVNLQNSNISDECLPILLKWFANVKELNLSKNNFKILPKCLKECRLLQKLELNDCKSLEEIRGTPPNLKYFSALQCESLKPSTKSMLLNQQVHEAGETAFHFPSVGNEMIPKWFEHQSKGGISFWFRNRIPSIAIFFSTKKEYECISNYSIRLDVRLFVNDYEWIQPLPYLPPSSSFWTDGKILVNHTNVLELKLLKRINYVRFHYQIEEKRKLISKLNEAFIKNEWIQMKLELRVSGYLDVYEWISLTKFGIHVLKEKNNMEDIKFSNPNRKRKLDEYLNTSLSLLHPLLKKHKFVEMEVFEKELIEQPQHSLASLLGRLQIWVVSFLPLNILSVCLFCLLYHFILDDYVSCFIFLIFFTISYYFSFT</sequence>
<dbReference type="GeneID" id="101500791"/>
<dbReference type="RefSeq" id="XP_012575507.1">
    <property type="nucleotide sequence ID" value="XM_012720053.2"/>
</dbReference>
<dbReference type="Gene3D" id="3.40.50.300">
    <property type="entry name" value="P-loop containing nucleotide triphosphate hydrolases"/>
    <property type="match status" value="1"/>
</dbReference>
<dbReference type="KEGG" id="cam:101500791"/>
<dbReference type="Pfam" id="PF00931">
    <property type="entry name" value="NB-ARC"/>
    <property type="match status" value="1"/>
</dbReference>
<dbReference type="GO" id="GO:0007165">
    <property type="term" value="P:signal transduction"/>
    <property type="evidence" value="ECO:0007669"/>
    <property type="project" value="InterPro"/>
</dbReference>
<dbReference type="PANTHER" id="PTHR11017">
    <property type="entry name" value="LEUCINE-RICH REPEAT-CONTAINING PROTEIN"/>
    <property type="match status" value="1"/>
</dbReference>
<dbReference type="InterPro" id="IPR058546">
    <property type="entry name" value="RPS4B/Roq1-like_LRR"/>
</dbReference>
<dbReference type="SUPFAM" id="SSF52200">
    <property type="entry name" value="Toll/Interleukin receptor TIR domain"/>
    <property type="match status" value="1"/>
</dbReference>
<keyword evidence="5" id="KW-0812">Transmembrane</keyword>
<dbReference type="Gene3D" id="3.40.50.10140">
    <property type="entry name" value="Toll/interleukin-1 receptor homology (TIR) domain"/>
    <property type="match status" value="1"/>
</dbReference>
<dbReference type="RefSeq" id="XP_073223163.1">
    <property type="nucleotide sequence ID" value="XM_073367062.1"/>
</dbReference>
<dbReference type="SMART" id="SM00255">
    <property type="entry name" value="TIR"/>
    <property type="match status" value="1"/>
</dbReference>
<dbReference type="Gene3D" id="1.10.8.430">
    <property type="entry name" value="Helical domain of apoptotic protease-activating factors"/>
    <property type="match status" value="1"/>
</dbReference>
<organism evidence="11">
    <name type="scientific">Cicer arietinum</name>
    <name type="common">Chickpea</name>
    <name type="synonym">Garbanzo</name>
    <dbReference type="NCBI Taxonomy" id="3827"/>
    <lineage>
        <taxon>Eukaryota</taxon>
        <taxon>Viridiplantae</taxon>
        <taxon>Streptophyta</taxon>
        <taxon>Embryophyta</taxon>
        <taxon>Tracheophyta</taxon>
        <taxon>Spermatophyta</taxon>
        <taxon>Magnoliopsida</taxon>
        <taxon>eudicotyledons</taxon>
        <taxon>Gunneridae</taxon>
        <taxon>Pentapetalae</taxon>
        <taxon>rosids</taxon>
        <taxon>fabids</taxon>
        <taxon>Fabales</taxon>
        <taxon>Fabaceae</taxon>
        <taxon>Papilionoideae</taxon>
        <taxon>50 kb inversion clade</taxon>
        <taxon>NPAAA clade</taxon>
        <taxon>Hologalegina</taxon>
        <taxon>IRL clade</taxon>
        <taxon>Cicereae</taxon>
        <taxon>Cicer</taxon>
    </lineage>
</organism>
<dbReference type="InterPro" id="IPR058192">
    <property type="entry name" value="WHD_ROQ1-like"/>
</dbReference>
<dbReference type="AlphaFoldDB" id="A0A1S3EI53"/>
<dbReference type="InterPro" id="IPR032675">
    <property type="entry name" value="LRR_dom_sf"/>
</dbReference>
<reference evidence="8 9" key="2">
    <citation type="submission" date="2023-09" db="UniProtKB">
        <authorList>
            <consortium name="RefSeq"/>
        </authorList>
    </citation>
    <scope>IDENTIFICATION</scope>
    <source>
        <tissue evidence="8 9">Etiolated seedlings</tissue>
    </source>
</reference>
<dbReference type="Pfam" id="PF23286">
    <property type="entry name" value="LRR_13"/>
    <property type="match status" value="1"/>
</dbReference>
<dbReference type="Pfam" id="PF01582">
    <property type="entry name" value="TIR"/>
    <property type="match status" value="1"/>
</dbReference>
<keyword evidence="1" id="KW-0433">Leucine-rich repeat</keyword>
<gene>
    <name evidence="8 9 10 11" type="primary">LOC101500791</name>
</gene>
<dbReference type="PANTHER" id="PTHR11017:SF219">
    <property type="entry name" value="ARCHAEAL ATPASE"/>
    <property type="match status" value="1"/>
</dbReference>
<dbReference type="GO" id="GO:0006952">
    <property type="term" value="P:defense response"/>
    <property type="evidence" value="ECO:0007669"/>
    <property type="project" value="UniProtKB-KW"/>
</dbReference>
<keyword evidence="4" id="KW-0520">NAD</keyword>
<feature type="domain" description="TIR" evidence="6">
    <location>
        <begin position="28"/>
        <end position="196"/>
    </location>
</feature>
<keyword evidence="2" id="KW-0677">Repeat</keyword>
<dbReference type="Pfam" id="PF23282">
    <property type="entry name" value="WHD_ROQ1"/>
    <property type="match status" value="1"/>
</dbReference>
<dbReference type="RefSeq" id="XP_012575503.1">
    <property type="nucleotide sequence ID" value="XM_012720049.2"/>
</dbReference>
<dbReference type="RefSeq" id="XP_012575500.1">
    <property type="nucleotide sequence ID" value="XM_012720046.2"/>
</dbReference>
<evidence type="ECO:0000256" key="3">
    <source>
        <dbReference type="ARBA" id="ARBA00022821"/>
    </source>
</evidence>
<dbReference type="InterPro" id="IPR036390">
    <property type="entry name" value="WH_DNA-bd_sf"/>
</dbReference>
<dbReference type="InterPro" id="IPR000157">
    <property type="entry name" value="TIR_dom"/>
</dbReference>
<dbReference type="InterPro" id="IPR027417">
    <property type="entry name" value="P-loop_NTPase"/>
</dbReference>
<dbReference type="InterPro" id="IPR003593">
    <property type="entry name" value="AAA+_ATPase"/>
</dbReference>
<evidence type="ECO:0000313" key="7">
    <source>
        <dbReference type="Proteomes" id="UP000087171"/>
    </source>
</evidence>
<dbReference type="FunFam" id="3.40.50.10140:FF:000007">
    <property type="entry name" value="Disease resistance protein (TIR-NBS-LRR class)"/>
    <property type="match status" value="1"/>
</dbReference>
<dbReference type="InterPro" id="IPR035897">
    <property type="entry name" value="Toll_tir_struct_dom_sf"/>
</dbReference>
<protein>
    <submittedName>
        <fullName evidence="8 9">TMV resistance protein N-like isoform X1</fullName>
    </submittedName>
</protein>
<feature type="transmembrane region" description="Helical" evidence="5">
    <location>
        <begin position="1111"/>
        <end position="1133"/>
    </location>
</feature>
<dbReference type="PaxDb" id="3827-XP_004488467.1"/>
<keyword evidence="5" id="KW-0472">Membrane</keyword>
<name>A0A1S3EI53_CICAR</name>
<keyword evidence="3" id="KW-0611">Plant defense</keyword>
<dbReference type="PRINTS" id="PR00364">
    <property type="entry name" value="DISEASERSIST"/>
</dbReference>
<evidence type="ECO:0000313" key="11">
    <source>
        <dbReference type="RefSeq" id="XP_012575510.1"/>
    </source>
</evidence>
<reference evidence="7" key="1">
    <citation type="journal article" date="2013" name="Nat. Biotechnol.">
        <title>Draft genome sequence of chickpea (Cicer arietinum) provides a resource for trait improvement.</title>
        <authorList>
            <person name="Varshney R.K."/>
            <person name="Song C."/>
            <person name="Saxena R.K."/>
            <person name="Azam S."/>
            <person name="Yu S."/>
            <person name="Sharpe A.G."/>
            <person name="Cannon S."/>
            <person name="Baek J."/>
            <person name="Rosen B.D."/>
            <person name="Tar'an B."/>
            <person name="Millan T."/>
            <person name="Zhang X."/>
            <person name="Ramsay L.D."/>
            <person name="Iwata A."/>
            <person name="Wang Y."/>
            <person name="Nelson W."/>
            <person name="Farmer A.D."/>
            <person name="Gaur P.M."/>
            <person name="Soderlund C."/>
            <person name="Penmetsa R.V."/>
            <person name="Xu C."/>
            <person name="Bharti A.K."/>
            <person name="He W."/>
            <person name="Winter P."/>
            <person name="Zhao S."/>
            <person name="Hane J.K."/>
            <person name="Carrasquilla-Garcia N."/>
            <person name="Condie J.A."/>
            <person name="Upadhyaya H.D."/>
            <person name="Luo M.C."/>
            <person name="Thudi M."/>
            <person name="Gowda C.L."/>
            <person name="Singh N.P."/>
            <person name="Lichtenzveig J."/>
            <person name="Gali K.K."/>
            <person name="Rubio J."/>
            <person name="Nadarajan N."/>
            <person name="Dolezel J."/>
            <person name="Bansal K.C."/>
            <person name="Xu X."/>
            <person name="Edwards D."/>
            <person name="Zhang G."/>
            <person name="Kahl G."/>
            <person name="Gil J."/>
            <person name="Singh K.B."/>
            <person name="Datta S.K."/>
            <person name="Jackson S.A."/>
            <person name="Wang J."/>
            <person name="Cook D.R."/>
        </authorList>
    </citation>
    <scope>NUCLEOTIDE SEQUENCE [LARGE SCALE GENOMIC DNA]</scope>
    <source>
        <strain evidence="7">cv. CDC Frontier</strain>
    </source>
</reference>
<dbReference type="PROSITE" id="PS50104">
    <property type="entry name" value="TIR"/>
    <property type="match status" value="1"/>
</dbReference>
<dbReference type="OrthoDB" id="1357022at2759"/>
<dbReference type="Proteomes" id="UP000087171">
    <property type="component" value="Chromosome Ca1"/>
</dbReference>
<dbReference type="RefSeq" id="XP_012575510.1">
    <property type="nucleotide sequence ID" value="XM_012720056.2"/>
</dbReference>
<evidence type="ECO:0000256" key="1">
    <source>
        <dbReference type="ARBA" id="ARBA00022614"/>
    </source>
</evidence>
<dbReference type="InterPro" id="IPR042197">
    <property type="entry name" value="Apaf_helical"/>
</dbReference>
<dbReference type="SMART" id="SM00382">
    <property type="entry name" value="AAA"/>
    <property type="match status" value="1"/>
</dbReference>
<accession>A0A1S3EI53</accession>
<dbReference type="SUPFAM" id="SSF52058">
    <property type="entry name" value="L domain-like"/>
    <property type="match status" value="1"/>
</dbReference>
<dbReference type="SUPFAM" id="SSF46785">
    <property type="entry name" value="Winged helix' DNA-binding domain"/>
    <property type="match status" value="1"/>
</dbReference>